<feature type="signal peptide" evidence="2">
    <location>
        <begin position="1"/>
        <end position="23"/>
    </location>
</feature>
<name>A0AAV0UED4_HYABA</name>
<gene>
    <name evidence="3" type="ORF">HBR001_LOCUS6170</name>
</gene>
<dbReference type="AlphaFoldDB" id="A0AAV0UED4"/>
<evidence type="ECO:0008006" key="5">
    <source>
        <dbReference type="Google" id="ProtNLM"/>
    </source>
</evidence>
<protein>
    <recommendedName>
        <fullName evidence="5">RxLR effector candidate protein</fullName>
    </recommendedName>
</protein>
<sequence length="321" mass="36400">MRLLYYYGLSALELIFLCQPVNAITPTGGNQTDAAALTSSSSVSARLDTTAFVASERGTPRTAARDQKVDERAYELKLPLVSELFDWAIMSLEGHVHPRALPLADDAAMHVIEGPVVIRGKIVKWREFEQLMCRELQSQQDGWNYRDAVEFLTKPVLRDGQQEPRVDLVDLVHFFHFFRSADGMEKHADSMQRILAARYPAETLVTMMRLWIRSKLSPEVVYGILPAGLEEKLMEGRPSELRRSVFREARDSMDCYIALYRKYGNPAYSVDAEKKLMKFYRDLPVSTRRNSDGLPESSRKASDTSATTSSALLGRDPRERS</sequence>
<evidence type="ECO:0000256" key="1">
    <source>
        <dbReference type="SAM" id="MobiDB-lite"/>
    </source>
</evidence>
<evidence type="ECO:0000313" key="3">
    <source>
        <dbReference type="EMBL" id="CAI5734468.1"/>
    </source>
</evidence>
<evidence type="ECO:0000313" key="4">
    <source>
        <dbReference type="Proteomes" id="UP001162031"/>
    </source>
</evidence>
<proteinExistence type="predicted"/>
<dbReference type="Proteomes" id="UP001162031">
    <property type="component" value="Unassembled WGS sequence"/>
</dbReference>
<organism evidence="3 4">
    <name type="scientific">Hyaloperonospora brassicae</name>
    <name type="common">Brassica downy mildew</name>
    <name type="synonym">Peronospora brassicae</name>
    <dbReference type="NCBI Taxonomy" id="162125"/>
    <lineage>
        <taxon>Eukaryota</taxon>
        <taxon>Sar</taxon>
        <taxon>Stramenopiles</taxon>
        <taxon>Oomycota</taxon>
        <taxon>Peronosporomycetes</taxon>
        <taxon>Peronosporales</taxon>
        <taxon>Peronosporaceae</taxon>
        <taxon>Hyaloperonospora</taxon>
    </lineage>
</organism>
<feature type="region of interest" description="Disordered" evidence="1">
    <location>
        <begin position="286"/>
        <end position="321"/>
    </location>
</feature>
<dbReference type="EMBL" id="CANTFL010001231">
    <property type="protein sequence ID" value="CAI5734468.1"/>
    <property type="molecule type" value="Genomic_DNA"/>
</dbReference>
<reference evidence="3" key="1">
    <citation type="submission" date="2022-12" db="EMBL/GenBank/DDBJ databases">
        <authorList>
            <person name="Webb A."/>
        </authorList>
    </citation>
    <scope>NUCLEOTIDE SEQUENCE</scope>
    <source>
        <strain evidence="3">Hp1</strain>
    </source>
</reference>
<feature type="chain" id="PRO_5043550048" description="RxLR effector candidate protein" evidence="2">
    <location>
        <begin position="24"/>
        <end position="321"/>
    </location>
</feature>
<keyword evidence="2" id="KW-0732">Signal</keyword>
<keyword evidence="4" id="KW-1185">Reference proteome</keyword>
<comment type="caution">
    <text evidence="3">The sequence shown here is derived from an EMBL/GenBank/DDBJ whole genome shotgun (WGS) entry which is preliminary data.</text>
</comment>
<evidence type="ECO:0000256" key="2">
    <source>
        <dbReference type="SAM" id="SignalP"/>
    </source>
</evidence>
<accession>A0AAV0UED4</accession>